<dbReference type="InterPro" id="IPR058649">
    <property type="entry name" value="CzcB_C"/>
</dbReference>
<comment type="similarity">
    <text evidence="1">Belongs to the membrane fusion protein (MFP) (TC 8.A.1) family.</text>
</comment>
<protein>
    <submittedName>
        <fullName evidence="7">Efflux RND transporter periplasmic adaptor subunit</fullName>
    </submittedName>
</protein>
<evidence type="ECO:0000256" key="1">
    <source>
        <dbReference type="ARBA" id="ARBA00009477"/>
    </source>
</evidence>
<reference evidence="7 8" key="1">
    <citation type="submission" date="2020-05" db="EMBL/GenBank/DDBJ databases">
        <title>Complete genome sequence of of a novel Thermoleptolyngbya strain isolated from hot springs of Ganzi, Sichuan China.</title>
        <authorList>
            <person name="Tang J."/>
            <person name="Daroch M."/>
            <person name="Li L."/>
            <person name="Waleron K."/>
            <person name="Waleron M."/>
            <person name="Waleron M."/>
        </authorList>
    </citation>
    <scope>NUCLEOTIDE SEQUENCE [LARGE SCALE GENOMIC DNA]</scope>
    <source>
        <strain evidence="7 8">PKUAC-SCTA183</strain>
    </source>
</reference>
<dbReference type="Gene3D" id="1.10.287.470">
    <property type="entry name" value="Helix hairpin bin"/>
    <property type="match status" value="2"/>
</dbReference>
<gene>
    <name evidence="7" type="ORF">HPC62_07445</name>
</gene>
<feature type="coiled-coil region" evidence="2">
    <location>
        <begin position="147"/>
        <end position="195"/>
    </location>
</feature>
<dbReference type="InterPro" id="IPR058792">
    <property type="entry name" value="Beta-barrel_RND_2"/>
</dbReference>
<dbReference type="FunFam" id="2.40.30.170:FF:000010">
    <property type="entry name" value="Efflux RND transporter periplasmic adaptor subunit"/>
    <property type="match status" value="1"/>
</dbReference>
<accession>A0A6M8BHQ8</accession>
<dbReference type="InterPro" id="IPR006143">
    <property type="entry name" value="RND_pump_MFP"/>
</dbReference>
<dbReference type="AlphaFoldDB" id="A0A6M8BHQ8"/>
<feature type="region of interest" description="Disordered" evidence="3">
    <location>
        <begin position="49"/>
        <end position="82"/>
    </location>
</feature>
<name>A0A6M8BHQ8_9CYAN</name>
<evidence type="ECO:0000259" key="5">
    <source>
        <dbReference type="Pfam" id="PF25954"/>
    </source>
</evidence>
<feature type="domain" description="CzcB-like C-terminal circularly permuted SH3-like" evidence="6">
    <location>
        <begin position="376"/>
        <end position="436"/>
    </location>
</feature>
<keyword evidence="8" id="KW-1185">Reference proteome</keyword>
<evidence type="ECO:0000259" key="6">
    <source>
        <dbReference type="Pfam" id="PF25975"/>
    </source>
</evidence>
<dbReference type="Pfam" id="PF25917">
    <property type="entry name" value="BSH_RND"/>
    <property type="match status" value="1"/>
</dbReference>
<evidence type="ECO:0000256" key="3">
    <source>
        <dbReference type="SAM" id="MobiDB-lite"/>
    </source>
</evidence>
<evidence type="ECO:0000313" key="8">
    <source>
        <dbReference type="Proteomes" id="UP000505210"/>
    </source>
</evidence>
<dbReference type="GO" id="GO:1990281">
    <property type="term" value="C:efflux pump complex"/>
    <property type="evidence" value="ECO:0007669"/>
    <property type="project" value="TreeGrafter"/>
</dbReference>
<dbReference type="Gene3D" id="2.40.420.20">
    <property type="match status" value="1"/>
</dbReference>
<evidence type="ECO:0000256" key="2">
    <source>
        <dbReference type="SAM" id="Coils"/>
    </source>
</evidence>
<feature type="domain" description="CusB-like beta-barrel" evidence="5">
    <location>
        <begin position="296"/>
        <end position="370"/>
    </location>
</feature>
<organism evidence="7 8">
    <name type="scientific">Thermoleptolyngbya sichuanensis A183</name>
    <dbReference type="NCBI Taxonomy" id="2737172"/>
    <lineage>
        <taxon>Bacteria</taxon>
        <taxon>Bacillati</taxon>
        <taxon>Cyanobacteriota</taxon>
        <taxon>Cyanophyceae</taxon>
        <taxon>Oculatellales</taxon>
        <taxon>Oculatellaceae</taxon>
        <taxon>Thermoleptolyngbya</taxon>
        <taxon>Thermoleptolyngbya sichuanensis</taxon>
    </lineage>
</organism>
<evidence type="ECO:0000259" key="4">
    <source>
        <dbReference type="Pfam" id="PF25917"/>
    </source>
</evidence>
<dbReference type="RefSeq" id="WP_172354474.1">
    <property type="nucleotide sequence ID" value="NZ_CP053661.1"/>
</dbReference>
<feature type="domain" description="Multidrug resistance protein MdtA-like barrel-sandwich hybrid" evidence="4">
    <location>
        <begin position="106"/>
        <end position="284"/>
    </location>
</feature>
<dbReference type="Gene3D" id="2.40.30.170">
    <property type="match status" value="1"/>
</dbReference>
<dbReference type="KEGG" id="theu:HPC62_07445"/>
<dbReference type="SUPFAM" id="SSF111369">
    <property type="entry name" value="HlyD-like secretion proteins"/>
    <property type="match status" value="2"/>
</dbReference>
<dbReference type="GO" id="GO:0015562">
    <property type="term" value="F:efflux transmembrane transporter activity"/>
    <property type="evidence" value="ECO:0007669"/>
    <property type="project" value="TreeGrafter"/>
</dbReference>
<evidence type="ECO:0000313" key="7">
    <source>
        <dbReference type="EMBL" id="QKD82055.1"/>
    </source>
</evidence>
<dbReference type="PANTHER" id="PTHR30469">
    <property type="entry name" value="MULTIDRUG RESISTANCE PROTEIN MDTA"/>
    <property type="match status" value="1"/>
</dbReference>
<dbReference type="Gene3D" id="2.40.50.100">
    <property type="match status" value="2"/>
</dbReference>
<dbReference type="Pfam" id="PF25954">
    <property type="entry name" value="Beta-barrel_RND_2"/>
    <property type="match status" value="1"/>
</dbReference>
<dbReference type="PANTHER" id="PTHR30469:SF15">
    <property type="entry name" value="HLYD FAMILY OF SECRETION PROTEINS"/>
    <property type="match status" value="1"/>
</dbReference>
<dbReference type="InterPro" id="IPR058625">
    <property type="entry name" value="MdtA-like_BSH"/>
</dbReference>
<dbReference type="Proteomes" id="UP000505210">
    <property type="component" value="Chromosome"/>
</dbReference>
<sequence length="455" mass="47523">MLRSLSSLWNCQPVEGGRPPRGSNLALFLACSLVGLVAIAGCRIPSETAQAQQAQPGQAGGPGGGRPGGGPGGPGQGGPASVETAIARSGALQEAPTYTGTTQPVRQASLRSQAEGRLLELGVDVGDSVREGEVVGRLDSRLLSAAVSQNRAELAALESQVAQAQAEVSDARAQAAQSEVELQQARMDSDRLQKLAAEGAVSQQQADQAKTAALSAEQVFRSAQERIRTREQAVVAAQRRVQAQQATVAETRERQTFSLLTAPLTGIVLERLTEPGNLVQPGNEVLRVGDFSALKVAVQVSELDLGQLRVGQAVEVRLDAFPDEPFAGRVSRISPAADPASRLVPVEVVIPNSGSRRLGSGLLARVQFQAGQAGRVVIPEEALEAGGEGNDSVLFVVEGDGAEARAVARPVQVGDRANGRIEILSGLQPGESFVLRSSRPLEDGQPVRLSILSER</sequence>
<proteinExistence type="inferred from homology"/>
<dbReference type="Pfam" id="PF25975">
    <property type="entry name" value="CzcB_C"/>
    <property type="match status" value="1"/>
</dbReference>
<dbReference type="EMBL" id="CP053661">
    <property type="protein sequence ID" value="QKD82055.1"/>
    <property type="molecule type" value="Genomic_DNA"/>
</dbReference>
<feature type="compositionally biased region" description="Gly residues" evidence="3">
    <location>
        <begin position="58"/>
        <end position="78"/>
    </location>
</feature>
<dbReference type="NCBIfam" id="TIGR01730">
    <property type="entry name" value="RND_mfp"/>
    <property type="match status" value="1"/>
</dbReference>
<keyword evidence="2" id="KW-0175">Coiled coil</keyword>